<keyword evidence="5" id="KW-0378">Hydrolase</keyword>
<dbReference type="InterPro" id="IPR031315">
    <property type="entry name" value="LNS2/PITP"/>
</dbReference>
<dbReference type="PANTHER" id="PTHR12181:SF62">
    <property type="entry name" value="PHOSPHATIDATE PHOSPHATASE LPIN3"/>
    <property type="match status" value="1"/>
</dbReference>
<dbReference type="GO" id="GO:0009062">
    <property type="term" value="P:fatty acid catabolic process"/>
    <property type="evidence" value="ECO:0007669"/>
    <property type="project" value="TreeGrafter"/>
</dbReference>
<evidence type="ECO:0000256" key="2">
    <source>
        <dbReference type="ARBA" id="ARBA00001946"/>
    </source>
</evidence>
<comment type="similarity">
    <text evidence="3">Belongs to the lipin family.</text>
</comment>
<evidence type="ECO:0000256" key="5">
    <source>
        <dbReference type="ARBA" id="ARBA00022801"/>
    </source>
</evidence>
<dbReference type="InterPro" id="IPR026058">
    <property type="entry name" value="LIPIN"/>
</dbReference>
<reference evidence="8 9" key="1">
    <citation type="submission" date="2014-04" db="EMBL/GenBank/DDBJ databases">
        <title>Genome evolution of avian class.</title>
        <authorList>
            <person name="Zhang G."/>
            <person name="Li C."/>
        </authorList>
    </citation>
    <scope>NUCLEOTIDE SEQUENCE [LARGE SCALE GENOMIC DNA]</scope>
    <source>
        <strain evidence="8">BGI_N303</strain>
    </source>
</reference>
<feature type="region of interest" description="Disordered" evidence="6">
    <location>
        <begin position="363"/>
        <end position="392"/>
    </location>
</feature>
<dbReference type="PANTHER" id="PTHR12181">
    <property type="entry name" value="LIPIN"/>
    <property type="match status" value="1"/>
</dbReference>
<feature type="region of interest" description="Disordered" evidence="6">
    <location>
        <begin position="323"/>
        <end position="346"/>
    </location>
</feature>
<feature type="region of interest" description="Disordered" evidence="6">
    <location>
        <begin position="112"/>
        <end position="170"/>
    </location>
</feature>
<comment type="catalytic activity">
    <reaction evidence="1">
        <text>a 1,2-diacyl-sn-glycero-3-phosphate + H2O = a 1,2-diacyl-sn-glycerol + phosphate</text>
        <dbReference type="Rhea" id="RHEA:27429"/>
        <dbReference type="ChEBI" id="CHEBI:15377"/>
        <dbReference type="ChEBI" id="CHEBI:17815"/>
        <dbReference type="ChEBI" id="CHEBI:43474"/>
        <dbReference type="ChEBI" id="CHEBI:58608"/>
        <dbReference type="EC" id="3.1.3.4"/>
    </reaction>
    <physiologicalReaction direction="left-to-right" evidence="1">
        <dbReference type="Rhea" id="RHEA:27430"/>
    </physiologicalReaction>
</comment>
<dbReference type="SUPFAM" id="SSF56784">
    <property type="entry name" value="HAD-like"/>
    <property type="match status" value="1"/>
</dbReference>
<protein>
    <recommendedName>
        <fullName evidence="4">phosphatidate phosphatase</fullName>
        <ecNumber evidence="4">3.1.3.4</ecNumber>
    </recommendedName>
</protein>
<sequence>MNYVGQLAETVFVTVKELYRGLNPATLTGCIDVVVVRQPDNSFRCSPFHVRFGKLGVLQSKEKVVDIEINGEPVDLHMKLGDNGEAFFIQESEENEGSIPSCLCTSSVPKEESLEDAAQPSHGQVASSTEVTPQKRKRRRRKPKRREVLDSQLEGCKDTKSDTSIEEPSVPSDSVYFSFADFTEEETGSLQPAEMHPYSDGELASMDSPTLSHPFPPKSDSELEIRPQETFALGAESHMQWTWGRLPRVSACSSCSSLAAANTTSVTPVPVDEATHPVATSEGLGEGPSLADPRRIPCSSTVSVIDPTPTCWDRNSLSRLKDFPSAMGTESSLASSVPQEEREGGVNVVPEVQLDVEPFEGRAVPRQVGLEGPESQLESQRREGFVKRSPHLGPSDVYLEDLSNLDEEQVALYFPRSDEEQSSKTVSDPNNPLCVQLPSDLPAKSPTDSNIDLMPAIALSLCGGLGGSRQIPHDKFMEHMVSYQQFVENPGLIDDPNLVILINKKYYNWAVAAPMVLSLQAFHRNIPESTINQLVKEKMPKKGSRWWFSWRRREFQSEEVWKATVGMLQHNSSQQRANVLFPSFYRQKEEVSSSDDEPLHLGPAQKSQPTYKKSLRLSSKQIERLKLQDGPNEVAFSVTTQYQGTCRCEATIYLWNWDDKVVISDIDGTITKSDALGHILPHLGKDWTHHGIAKLYHKIHLNGYKFLYCSARAIGMAHITKGYLKWVKEQGCALPKGPILLAPSSLFSAFHREVIEKKPEVFKIACLRDIQNLFAPKLPFYAAFGNRANDVYAYKQVGLPENRIFTVNPKGELIQELTRNHKSTYERLSELVDLIFPPLGQSGRVALVCPEYSHFTYWRSPLPSVDLD</sequence>
<organism evidence="8 9">
    <name type="scientific">Cuculus canorus</name>
    <name type="common">Common cuckoo</name>
    <dbReference type="NCBI Taxonomy" id="55661"/>
    <lineage>
        <taxon>Eukaryota</taxon>
        <taxon>Metazoa</taxon>
        <taxon>Chordata</taxon>
        <taxon>Craniata</taxon>
        <taxon>Vertebrata</taxon>
        <taxon>Euteleostomi</taxon>
        <taxon>Archelosauria</taxon>
        <taxon>Archosauria</taxon>
        <taxon>Dinosauria</taxon>
        <taxon>Saurischia</taxon>
        <taxon>Theropoda</taxon>
        <taxon>Coelurosauria</taxon>
        <taxon>Aves</taxon>
        <taxon>Neognathae</taxon>
        <taxon>Neoaves</taxon>
        <taxon>Otidimorphae</taxon>
        <taxon>Cuculiformes</taxon>
        <taxon>Cuculidae</taxon>
        <taxon>Cuculus</taxon>
    </lineage>
</organism>
<gene>
    <name evidence="8" type="ORF">N303_13167</name>
</gene>
<evidence type="ECO:0000256" key="6">
    <source>
        <dbReference type="SAM" id="MobiDB-lite"/>
    </source>
</evidence>
<dbReference type="InterPro" id="IPR031703">
    <property type="entry name" value="Lipin_mid"/>
</dbReference>
<dbReference type="InterPro" id="IPR036412">
    <property type="entry name" value="HAD-like_sf"/>
</dbReference>
<dbReference type="InterPro" id="IPR013209">
    <property type="entry name" value="LNS2"/>
</dbReference>
<evidence type="ECO:0000256" key="3">
    <source>
        <dbReference type="ARBA" id="ARBA00005476"/>
    </source>
</evidence>
<dbReference type="EC" id="3.1.3.4" evidence="4"/>
<proteinExistence type="inferred from homology"/>
<dbReference type="GO" id="GO:0045944">
    <property type="term" value="P:positive regulation of transcription by RNA polymerase II"/>
    <property type="evidence" value="ECO:0007669"/>
    <property type="project" value="TreeGrafter"/>
</dbReference>
<dbReference type="GO" id="GO:0008195">
    <property type="term" value="F:phosphatidate phosphatase activity"/>
    <property type="evidence" value="ECO:0007669"/>
    <property type="project" value="UniProtKB-EC"/>
</dbReference>
<dbReference type="GO" id="GO:0003713">
    <property type="term" value="F:transcription coactivator activity"/>
    <property type="evidence" value="ECO:0007669"/>
    <property type="project" value="TreeGrafter"/>
</dbReference>
<evidence type="ECO:0000259" key="7">
    <source>
        <dbReference type="SMART" id="SM00775"/>
    </source>
</evidence>
<dbReference type="SMART" id="SM00775">
    <property type="entry name" value="LNS2"/>
    <property type="match status" value="1"/>
</dbReference>
<feature type="compositionally biased region" description="Basic residues" evidence="6">
    <location>
        <begin position="134"/>
        <end position="145"/>
    </location>
</feature>
<dbReference type="GO" id="GO:0032869">
    <property type="term" value="P:cellular response to insulin stimulus"/>
    <property type="evidence" value="ECO:0007669"/>
    <property type="project" value="TreeGrafter"/>
</dbReference>
<accession>A0A091FUV8</accession>
<comment type="cofactor">
    <cofactor evidence="2">
        <name>Mg(2+)</name>
        <dbReference type="ChEBI" id="CHEBI:18420"/>
    </cofactor>
</comment>
<dbReference type="Pfam" id="PF08235">
    <property type="entry name" value="LNS2"/>
    <property type="match status" value="1"/>
</dbReference>
<dbReference type="Pfam" id="PF16876">
    <property type="entry name" value="Lipin_mid"/>
    <property type="match status" value="1"/>
</dbReference>
<dbReference type="AlphaFoldDB" id="A0A091FUV8"/>
<dbReference type="Proteomes" id="UP000053760">
    <property type="component" value="Unassembled WGS sequence"/>
</dbReference>
<dbReference type="EMBL" id="KL447510">
    <property type="protein sequence ID" value="KFO74285.1"/>
    <property type="molecule type" value="Genomic_DNA"/>
</dbReference>
<dbReference type="InterPro" id="IPR007651">
    <property type="entry name" value="Lipin_N"/>
</dbReference>
<dbReference type="GO" id="GO:0005634">
    <property type="term" value="C:nucleus"/>
    <property type="evidence" value="ECO:0007669"/>
    <property type="project" value="TreeGrafter"/>
</dbReference>
<evidence type="ECO:0000256" key="4">
    <source>
        <dbReference type="ARBA" id="ARBA00012638"/>
    </source>
</evidence>
<dbReference type="Pfam" id="PF04571">
    <property type="entry name" value="Lipin_N"/>
    <property type="match status" value="1"/>
</dbReference>
<keyword evidence="9" id="KW-1185">Reference proteome</keyword>
<evidence type="ECO:0000313" key="9">
    <source>
        <dbReference type="Proteomes" id="UP000053760"/>
    </source>
</evidence>
<feature type="non-terminal residue" evidence="8">
    <location>
        <position position="868"/>
    </location>
</feature>
<evidence type="ECO:0000256" key="1">
    <source>
        <dbReference type="ARBA" id="ARBA00001180"/>
    </source>
</evidence>
<feature type="domain" description="LNS2/PITP" evidence="7">
    <location>
        <begin position="661"/>
        <end position="816"/>
    </location>
</feature>
<feature type="compositionally biased region" description="Polar residues" evidence="6">
    <location>
        <begin position="328"/>
        <end position="338"/>
    </location>
</feature>
<name>A0A091FUV8_CUCCA</name>
<evidence type="ECO:0000313" key="8">
    <source>
        <dbReference type="EMBL" id="KFO74285.1"/>
    </source>
</evidence>
<dbReference type="GO" id="GO:0019432">
    <property type="term" value="P:triglyceride biosynthetic process"/>
    <property type="evidence" value="ECO:0007669"/>
    <property type="project" value="TreeGrafter"/>
</dbReference>
<dbReference type="STRING" id="55661.A0A091FUV8"/>
<feature type="compositionally biased region" description="Polar residues" evidence="6">
    <location>
        <begin position="121"/>
        <end position="132"/>
    </location>
</feature>
<feature type="region of interest" description="Disordered" evidence="6">
    <location>
        <begin position="184"/>
        <end position="221"/>
    </location>
</feature>